<comment type="caution">
    <text evidence="2">The sequence shown here is derived from an EMBL/GenBank/DDBJ whole genome shotgun (WGS) entry which is preliminary data.</text>
</comment>
<evidence type="ECO:0000313" key="2">
    <source>
        <dbReference type="EMBL" id="MFC4359502.1"/>
    </source>
</evidence>
<organism evidence="2 3">
    <name type="scientific">Halobium salinum</name>
    <dbReference type="NCBI Taxonomy" id="1364940"/>
    <lineage>
        <taxon>Archaea</taxon>
        <taxon>Methanobacteriati</taxon>
        <taxon>Methanobacteriota</taxon>
        <taxon>Stenosarchaea group</taxon>
        <taxon>Halobacteria</taxon>
        <taxon>Halobacteriales</taxon>
        <taxon>Haloferacaceae</taxon>
        <taxon>Halobium</taxon>
    </lineage>
</organism>
<gene>
    <name evidence="2" type="ORF">ACFO0N_16285</name>
</gene>
<reference evidence="2 3" key="1">
    <citation type="journal article" date="2019" name="Int. J. Syst. Evol. Microbiol.">
        <title>The Global Catalogue of Microorganisms (GCM) 10K type strain sequencing project: providing services to taxonomists for standard genome sequencing and annotation.</title>
        <authorList>
            <consortium name="The Broad Institute Genomics Platform"/>
            <consortium name="The Broad Institute Genome Sequencing Center for Infectious Disease"/>
            <person name="Wu L."/>
            <person name="Ma J."/>
        </authorList>
    </citation>
    <scope>NUCLEOTIDE SEQUENCE [LARGE SCALE GENOMIC DNA]</scope>
    <source>
        <strain evidence="2 3">CGMCC 1.12553</strain>
    </source>
</reference>
<dbReference type="EMBL" id="JBHSDS010000008">
    <property type="protein sequence ID" value="MFC4359502.1"/>
    <property type="molecule type" value="Genomic_DNA"/>
</dbReference>
<name>A0ABD5PFQ1_9EURY</name>
<feature type="region of interest" description="Disordered" evidence="1">
    <location>
        <begin position="1"/>
        <end position="43"/>
    </location>
</feature>
<protein>
    <submittedName>
        <fullName evidence="2">Uncharacterized protein</fullName>
    </submittedName>
</protein>
<dbReference type="AlphaFoldDB" id="A0ABD5PFQ1"/>
<dbReference type="RefSeq" id="WP_267621694.1">
    <property type="nucleotide sequence ID" value="NZ_JAODIW010000006.1"/>
</dbReference>
<proteinExistence type="predicted"/>
<evidence type="ECO:0000256" key="1">
    <source>
        <dbReference type="SAM" id="MobiDB-lite"/>
    </source>
</evidence>
<evidence type="ECO:0000313" key="3">
    <source>
        <dbReference type="Proteomes" id="UP001595921"/>
    </source>
</evidence>
<dbReference type="Proteomes" id="UP001595921">
    <property type="component" value="Unassembled WGS sequence"/>
</dbReference>
<accession>A0ABD5PFQ1</accession>
<keyword evidence="3" id="KW-1185">Reference proteome</keyword>
<sequence>MSSPHLPSGPSEKRLAEWATVIGGNVPEADRTRDAPDGTDSAS</sequence>